<dbReference type="GO" id="GO:0003954">
    <property type="term" value="F:NADH dehydrogenase activity"/>
    <property type="evidence" value="ECO:0007669"/>
    <property type="project" value="TreeGrafter"/>
</dbReference>
<keyword evidence="7 12" id="KW-1133">Transmembrane helix</keyword>
<feature type="transmembrane region" description="Helical" evidence="12">
    <location>
        <begin position="65"/>
        <end position="90"/>
    </location>
</feature>
<dbReference type="InterPro" id="IPR001694">
    <property type="entry name" value="NADH_UbQ_OxRdtase_su1/FPO"/>
</dbReference>
<dbReference type="PROSITE" id="PS00667">
    <property type="entry name" value="COMPLEX1_ND1_1"/>
    <property type="match status" value="1"/>
</dbReference>
<evidence type="ECO:0000256" key="12">
    <source>
        <dbReference type="SAM" id="Phobius"/>
    </source>
</evidence>
<evidence type="ECO:0000256" key="3">
    <source>
        <dbReference type="ARBA" id="ARBA00010535"/>
    </source>
</evidence>
<comment type="similarity">
    <text evidence="3 10">Belongs to the complex I subunit 1 family.</text>
</comment>
<dbReference type="RefSeq" id="YP_009020709.1">
    <property type="nucleotide sequence ID" value="NC_023831.1"/>
</dbReference>
<name>W8RMS7_9ACAR</name>
<geneLocation type="mitochondrion" evidence="13"/>
<evidence type="ECO:0000256" key="10">
    <source>
        <dbReference type="RuleBase" id="RU000471"/>
    </source>
</evidence>
<organism evidence="13">
    <name type="scientific">Ixodes pavlovskyi</name>
    <dbReference type="NCBI Taxonomy" id="79495"/>
    <lineage>
        <taxon>Eukaryota</taxon>
        <taxon>Metazoa</taxon>
        <taxon>Ecdysozoa</taxon>
        <taxon>Arthropoda</taxon>
        <taxon>Chelicerata</taxon>
        <taxon>Arachnida</taxon>
        <taxon>Acari</taxon>
        <taxon>Parasitiformes</taxon>
        <taxon>Ixodida</taxon>
        <taxon>Ixodoidea</taxon>
        <taxon>Ixodidae</taxon>
        <taxon>Ixodinae</taxon>
        <taxon>Ixodes</taxon>
    </lineage>
</organism>
<evidence type="ECO:0000256" key="2">
    <source>
        <dbReference type="ARBA" id="ARBA00004225"/>
    </source>
</evidence>
<dbReference type="PANTHER" id="PTHR11432">
    <property type="entry name" value="NADH DEHYDROGENASE SUBUNIT 1"/>
    <property type="match status" value="1"/>
</dbReference>
<evidence type="ECO:0000256" key="11">
    <source>
        <dbReference type="RuleBase" id="RU000473"/>
    </source>
</evidence>
<evidence type="ECO:0000313" key="13">
    <source>
        <dbReference type="EMBL" id="AHM02284.1"/>
    </source>
</evidence>
<keyword evidence="10" id="KW-0520">NAD</keyword>
<dbReference type="GO" id="GO:0005743">
    <property type="term" value="C:mitochondrial inner membrane"/>
    <property type="evidence" value="ECO:0007669"/>
    <property type="project" value="UniProtKB-SubCell"/>
</dbReference>
<dbReference type="EMBL" id="KJ000060">
    <property type="protein sequence ID" value="AHM02284.1"/>
    <property type="molecule type" value="Genomic_DNA"/>
</dbReference>
<evidence type="ECO:0000256" key="8">
    <source>
        <dbReference type="ARBA" id="ARBA00023075"/>
    </source>
</evidence>
<feature type="transmembrane region" description="Helical" evidence="12">
    <location>
        <begin position="280"/>
        <end position="301"/>
    </location>
</feature>
<dbReference type="EC" id="7.1.1.2" evidence="11"/>
<keyword evidence="9 12" id="KW-0472">Membrane</keyword>
<feature type="transmembrane region" description="Helical" evidence="12">
    <location>
        <begin position="134"/>
        <end position="157"/>
    </location>
</feature>
<reference evidence="13" key="1">
    <citation type="submission" date="2013-12" db="EMBL/GenBank/DDBJ databases">
        <title>Genetic differences of ticks Ixodes pavlovskyi and Ixodes persulcatus in the mitochondrial genome.</title>
        <authorList>
            <person name="Mikryukova T.P."/>
            <person name="Romanenko V.N."/>
            <person name="Chausov E.V."/>
            <person name="Konovalova S.N."/>
            <person name="Ternovoi V.A."/>
            <person name="Protopopova E.V."/>
            <person name="Kononova Y.V."/>
            <person name="Moskvitina N.S."/>
            <person name="Loktev V.B."/>
        </authorList>
    </citation>
    <scope>NUCLEOTIDE SEQUENCE</scope>
</reference>
<gene>
    <name evidence="13" type="primary">ND1</name>
</gene>
<sequence length="331" mass="38786">MISFISFVFLILCVLVSVAFFTLLERKILGYVHIRKGPNKVGLWGIFQPFSDAVKLFSKEMNLMFYMNMFVYIFMSMISLMLMMFLLFLFKWSYNQILIEYGLVYMLCVSSLSVYVILMGGWSSNSKYSLLGAYRGVAQVISYEVSFSLLLISIVFFCGSYNVSNVSGFQDFWMFMVGFLNLFMIWMVSCYAETNRSPFDLSEGESELVSGFNVEYGSWNFALLFMAEYGNIIMFSLITSYMFMGSSGFLMINMLIVMVFFILIRGTLVRYRYDKLMMLAWKVILPFSIMMIFFMCFMKIITMSNVCIPFSKSDFWKKFFFMFSKYMLNYS</sequence>
<feature type="transmembrane region" description="Helical" evidence="12">
    <location>
        <begin position="221"/>
        <end position="243"/>
    </location>
</feature>
<dbReference type="GO" id="GO:0008137">
    <property type="term" value="F:NADH dehydrogenase (ubiquinone) activity"/>
    <property type="evidence" value="ECO:0007669"/>
    <property type="project" value="UniProtKB-EC"/>
</dbReference>
<evidence type="ECO:0000256" key="9">
    <source>
        <dbReference type="ARBA" id="ARBA00023136"/>
    </source>
</evidence>
<accession>W8RMS7</accession>
<evidence type="ECO:0000256" key="5">
    <source>
        <dbReference type="ARBA" id="ARBA00022448"/>
    </source>
</evidence>
<comment type="function">
    <text evidence="1">Core subunit of the mitochondrial membrane respiratory chain NADH dehydrogenase (Complex I) that is believed to belong to the minimal assembly required for catalysis. Complex I functions in the transfer of electrons from NADH to the respiratory chain. The immediate electron acceptor for the enzyme is believed to be ubiquinone.</text>
</comment>
<dbReference type="CTD" id="4535"/>
<evidence type="ECO:0000256" key="1">
    <source>
        <dbReference type="ARBA" id="ARBA00003257"/>
    </source>
</evidence>
<feature type="transmembrane region" description="Helical" evidence="12">
    <location>
        <begin position="102"/>
        <end position="122"/>
    </location>
</feature>
<dbReference type="Pfam" id="PF00146">
    <property type="entry name" value="NADHdh"/>
    <property type="match status" value="1"/>
</dbReference>
<evidence type="ECO:0000256" key="4">
    <source>
        <dbReference type="ARBA" id="ARBA00021009"/>
    </source>
</evidence>
<keyword evidence="6 10" id="KW-0812">Transmembrane</keyword>
<protein>
    <recommendedName>
        <fullName evidence="4 11">NADH-ubiquinone oxidoreductase chain 1</fullName>
        <ecNumber evidence="11">7.1.1.2</ecNumber>
    </recommendedName>
</protein>
<proteinExistence type="inferred from homology"/>
<dbReference type="PROSITE" id="PS00668">
    <property type="entry name" value="COMPLEX1_ND1_2"/>
    <property type="match status" value="1"/>
</dbReference>
<keyword evidence="5" id="KW-0813">Transport</keyword>
<dbReference type="AlphaFoldDB" id="W8RMS7"/>
<dbReference type="PANTHER" id="PTHR11432:SF3">
    <property type="entry name" value="NADH-UBIQUINONE OXIDOREDUCTASE CHAIN 1"/>
    <property type="match status" value="1"/>
</dbReference>
<dbReference type="GO" id="GO:0009060">
    <property type="term" value="P:aerobic respiration"/>
    <property type="evidence" value="ECO:0007669"/>
    <property type="project" value="TreeGrafter"/>
</dbReference>
<evidence type="ECO:0000256" key="6">
    <source>
        <dbReference type="ARBA" id="ARBA00022692"/>
    </source>
</evidence>
<comment type="subcellular location">
    <subcellularLocation>
        <location evidence="10">Mitochondrion inner membrane</location>
        <topology evidence="10">Multi-pass membrane protein</topology>
    </subcellularLocation>
    <subcellularLocation>
        <location evidence="2">Mitochondrion membrane</location>
        <topology evidence="2">Multi-pass membrane protein</topology>
    </subcellularLocation>
</comment>
<dbReference type="HAMAP" id="MF_01350">
    <property type="entry name" value="NDH1_NuoH"/>
    <property type="match status" value="1"/>
</dbReference>
<feature type="transmembrane region" description="Helical" evidence="12">
    <location>
        <begin position="172"/>
        <end position="192"/>
    </location>
</feature>
<feature type="transmembrane region" description="Helical" evidence="12">
    <location>
        <begin position="6"/>
        <end position="24"/>
    </location>
</feature>
<feature type="transmembrane region" description="Helical" evidence="12">
    <location>
        <begin position="249"/>
        <end position="268"/>
    </location>
</feature>
<keyword evidence="11 13" id="KW-0496">Mitochondrion</keyword>
<dbReference type="InterPro" id="IPR018086">
    <property type="entry name" value="NADH_UbQ_OxRdtase_su1_CS"/>
</dbReference>
<evidence type="ECO:0000256" key="7">
    <source>
        <dbReference type="ARBA" id="ARBA00022989"/>
    </source>
</evidence>
<dbReference type="GeneID" id="18887296"/>
<comment type="catalytic activity">
    <reaction evidence="11">
        <text>a ubiquinone + NADH + 5 H(+)(in) = a ubiquinol + NAD(+) + 4 H(+)(out)</text>
        <dbReference type="Rhea" id="RHEA:29091"/>
        <dbReference type="Rhea" id="RHEA-COMP:9565"/>
        <dbReference type="Rhea" id="RHEA-COMP:9566"/>
        <dbReference type="ChEBI" id="CHEBI:15378"/>
        <dbReference type="ChEBI" id="CHEBI:16389"/>
        <dbReference type="ChEBI" id="CHEBI:17976"/>
        <dbReference type="ChEBI" id="CHEBI:57540"/>
        <dbReference type="ChEBI" id="CHEBI:57945"/>
        <dbReference type="EC" id="7.1.1.2"/>
    </reaction>
</comment>
<keyword evidence="8 11" id="KW-0830">Ubiquinone</keyword>